<feature type="transmembrane region" description="Helical" evidence="1">
    <location>
        <begin position="349"/>
        <end position="370"/>
    </location>
</feature>
<comment type="caution">
    <text evidence="2">The sequence shown here is derived from an EMBL/GenBank/DDBJ whole genome shotgun (WGS) entry which is preliminary data.</text>
</comment>
<gene>
    <name evidence="2" type="ORF">HED55_19555</name>
</gene>
<dbReference type="Pfam" id="PF11902">
    <property type="entry name" value="DUF3422"/>
    <property type="match status" value="1"/>
</dbReference>
<dbReference type="EMBL" id="JAAVLN010000002">
    <property type="protein sequence ID" value="NKC04618.1"/>
    <property type="molecule type" value="Genomic_DNA"/>
</dbReference>
<evidence type="ECO:0000313" key="2">
    <source>
        <dbReference type="EMBL" id="NKC04618.1"/>
    </source>
</evidence>
<keyword evidence="1" id="KW-1133">Transmembrane helix</keyword>
<proteinExistence type="predicted"/>
<evidence type="ECO:0000313" key="3">
    <source>
        <dbReference type="Proteomes" id="UP000704467"/>
    </source>
</evidence>
<organism evidence="2 3">
    <name type="scientific">Brucella haematophila</name>
    <dbReference type="NCBI Taxonomy" id="419474"/>
    <lineage>
        <taxon>Bacteria</taxon>
        <taxon>Pseudomonadati</taxon>
        <taxon>Pseudomonadota</taxon>
        <taxon>Alphaproteobacteria</taxon>
        <taxon>Hyphomicrobiales</taxon>
        <taxon>Brucellaceae</taxon>
        <taxon>Brucella/Ochrobactrum group</taxon>
        <taxon>Brucella</taxon>
    </lineage>
</organism>
<dbReference type="Proteomes" id="UP000704467">
    <property type="component" value="Unassembled WGS sequence"/>
</dbReference>
<keyword evidence="1" id="KW-0812">Transmembrane</keyword>
<dbReference type="RefSeq" id="WP_138784869.1">
    <property type="nucleotide sequence ID" value="NZ_JBHEEQ010000002.1"/>
</dbReference>
<evidence type="ECO:0000256" key="1">
    <source>
        <dbReference type="SAM" id="Phobius"/>
    </source>
</evidence>
<accession>A0ABX1DNU7</accession>
<keyword evidence="1" id="KW-0472">Membrane</keyword>
<dbReference type="InterPro" id="IPR021830">
    <property type="entry name" value="DUF3422"/>
</dbReference>
<keyword evidence="3" id="KW-1185">Reference proteome</keyword>
<reference evidence="2 3" key="1">
    <citation type="submission" date="2020-03" db="EMBL/GenBank/DDBJ databases">
        <title>Whole genome sequencing of clinical and environmental type strains of Ochrobactrum.</title>
        <authorList>
            <person name="Dharne M."/>
        </authorList>
    </citation>
    <scope>NUCLEOTIDE SEQUENCE [LARGE SCALE GENOMIC DNA]</scope>
    <source>
        <strain evidence="2 3">CIP 109452</strain>
    </source>
</reference>
<feature type="transmembrane region" description="Helical" evidence="1">
    <location>
        <begin position="382"/>
        <end position="402"/>
    </location>
</feature>
<protein>
    <submittedName>
        <fullName evidence="2">DUF3422 family protein</fullName>
    </submittedName>
</protein>
<sequence length="414" mass="46565">MIIDHPMRRQLHNELHARPSIYFDAPAVVWHDAFYVQDAISEIPQSLLDLNGANTLDGKSGIVRTTSGQIKWEMHTEFVSLTYVVPWNGDPDVIPLKDATWTDLVGKMPGERITSVEVLVGKAGTHDAKQLLGSHSDAVASTVGAGDAEVWTTFRLNERNAMRIVVLNRALNDYRTGRMVRRILEIEDYRMMALLSLPLAQDAFVQGAKFDSRLRSIVDELGAGTSRQDALLDRIAKLSADIIDFSGKTRERFSATAAYADLVFARLEEIREQRLDGHQRLGVFIDRRFRPAVRFCHQADKKIENCAVRTSRASDLLRTSVQVELEQQNALLLESMEKRVSLQVKLQEAVEGLSIVAISYYALGIIKMFLESFGKYYHNEEVLKGLYLAAIPAVILLVWFTIKRTKQKITGGGH</sequence>
<name>A0ABX1DNU7_9HYPH</name>